<dbReference type="PIRSF" id="PIRSF000112">
    <property type="entry name" value="Glycerol_dehydrogenase"/>
    <property type="match status" value="1"/>
</dbReference>
<proteinExistence type="inferred from homology"/>
<comment type="function">
    <text evidence="11">Catalyzes the NAD(P)H-dependent reduction of dihydroxyacetonephosphate (DHAP or glycerone phosphate) to glycerol 1-phosphate (G1P). The G1P thus generated is used as the glycerophosphate backbone of phospholipids in the cellular membranes of Archaea.</text>
</comment>
<feature type="binding site" evidence="12">
    <location>
        <position position="258"/>
    </location>
    <ligand>
        <name>glycerol</name>
        <dbReference type="ChEBI" id="CHEBI:17754"/>
    </ligand>
</feature>
<dbReference type="SUPFAM" id="SSF56796">
    <property type="entry name" value="Dehydroquinate synthase-like"/>
    <property type="match status" value="1"/>
</dbReference>
<dbReference type="Gene3D" id="1.20.1090.10">
    <property type="entry name" value="Dehydroquinate synthase-like - alpha domain"/>
    <property type="match status" value="1"/>
</dbReference>
<feature type="binding site" evidence="13">
    <location>
        <position position="116"/>
    </location>
    <ligand>
        <name>glycerol</name>
        <dbReference type="ChEBI" id="CHEBI:17754"/>
    </ligand>
</feature>
<dbReference type="InterPro" id="IPR032837">
    <property type="entry name" value="G1PDH"/>
</dbReference>
<keyword evidence="8 11" id="KW-0443">Lipid metabolism</keyword>
<dbReference type="EC" id="1.1.1.261" evidence="11"/>
<evidence type="ECO:0000256" key="4">
    <source>
        <dbReference type="ARBA" id="ARBA00022833"/>
    </source>
</evidence>
<dbReference type="Gene3D" id="3.40.50.1970">
    <property type="match status" value="1"/>
</dbReference>
<evidence type="ECO:0000256" key="14">
    <source>
        <dbReference type="PIRSR" id="PIRSR000112-3"/>
    </source>
</evidence>
<dbReference type="PANTHER" id="PTHR43616">
    <property type="entry name" value="GLYCEROL DEHYDROGENASE"/>
    <property type="match status" value="1"/>
</dbReference>
<comment type="catalytic activity">
    <reaction evidence="11">
        <text>sn-glycerol 1-phosphate + NAD(+) = dihydroxyacetone phosphate + NADH + H(+)</text>
        <dbReference type="Rhea" id="RHEA:21412"/>
        <dbReference type="ChEBI" id="CHEBI:15378"/>
        <dbReference type="ChEBI" id="CHEBI:57540"/>
        <dbReference type="ChEBI" id="CHEBI:57642"/>
        <dbReference type="ChEBI" id="CHEBI:57685"/>
        <dbReference type="ChEBI" id="CHEBI:57945"/>
        <dbReference type="EC" id="1.1.1.261"/>
    </reaction>
</comment>
<evidence type="ECO:0000256" key="11">
    <source>
        <dbReference type="HAMAP-Rule" id="MF_00497"/>
    </source>
</evidence>
<dbReference type="EMBL" id="DSYZ01000139">
    <property type="protein sequence ID" value="HGT83537.1"/>
    <property type="molecule type" value="Genomic_DNA"/>
</dbReference>
<evidence type="ECO:0000256" key="1">
    <source>
        <dbReference type="ARBA" id="ARBA00022490"/>
    </source>
</evidence>
<evidence type="ECO:0000256" key="6">
    <source>
        <dbReference type="ARBA" id="ARBA00023002"/>
    </source>
</evidence>
<dbReference type="Pfam" id="PF13685">
    <property type="entry name" value="Fe-ADH_2"/>
    <property type="match status" value="1"/>
</dbReference>
<evidence type="ECO:0000256" key="8">
    <source>
        <dbReference type="ARBA" id="ARBA00023098"/>
    </source>
</evidence>
<organism evidence="15">
    <name type="scientific">Archaeoglobus fulgidus</name>
    <dbReference type="NCBI Taxonomy" id="2234"/>
    <lineage>
        <taxon>Archaea</taxon>
        <taxon>Methanobacteriati</taxon>
        <taxon>Methanobacteriota</taxon>
        <taxon>Archaeoglobi</taxon>
        <taxon>Archaeoglobales</taxon>
        <taxon>Archaeoglobaceae</taxon>
        <taxon>Archaeoglobus</taxon>
    </lineage>
</organism>
<feature type="binding site" evidence="11">
    <location>
        <position position="246"/>
    </location>
    <ligand>
        <name>substrate</name>
    </ligand>
</feature>
<sequence length="346" mass="37829">MENLEASIPSLVYLQRGAFSKISKVVEKINSQNAIILTDQVVLEILKERIEKLGFEKIIVTEANLLEARKIEAMLSYSEVDAIVGIGGGKVLDVSKVVASELNVPFISVPTTASHDGIASPVASFKEQGRPISISAKAPIAVVADIDIIEKCPKRLIHSGFGDLISNITAVKDWKLSRDLTGESYNEVIASIATIPAYLMLNKAKDNLSLKEDLETLLRGLIMSGVAISMAGSSRPASGAEHKFSHAIDYLGYGFGTHGEQVGIGTIIFEFMYENHYGDGDWRAIKEAMKKVGAPTKLSEIGLSKDQAISALLQAKMIRRRRFTILEALNPSKEEFERILRETELI</sequence>
<dbReference type="AlphaFoldDB" id="A0A7J3M3I5"/>
<keyword evidence="6 11" id="KW-0560">Oxidoreductase</keyword>
<dbReference type="InterPro" id="IPR023002">
    <property type="entry name" value="G1P_dehydrogenase_arc"/>
</dbReference>
<feature type="binding site" evidence="11 14">
    <location>
        <begin position="111"/>
        <end position="114"/>
    </location>
    <ligand>
        <name>NAD(+)</name>
        <dbReference type="ChEBI" id="CHEBI:57540"/>
    </ligand>
</feature>
<evidence type="ECO:0000256" key="13">
    <source>
        <dbReference type="PIRSR" id="PIRSR000112-2"/>
    </source>
</evidence>
<evidence type="ECO:0000313" key="15">
    <source>
        <dbReference type="EMBL" id="HGT83537.1"/>
    </source>
</evidence>
<keyword evidence="1 11" id="KW-0963">Cytoplasm</keyword>
<dbReference type="PANTHER" id="PTHR43616:SF5">
    <property type="entry name" value="GLYCEROL DEHYDROGENASE 1"/>
    <property type="match status" value="1"/>
</dbReference>
<dbReference type="InterPro" id="IPR016205">
    <property type="entry name" value="Glycerol_DH"/>
</dbReference>
<evidence type="ECO:0000256" key="9">
    <source>
        <dbReference type="ARBA" id="ARBA00023209"/>
    </source>
</evidence>
<dbReference type="UniPathway" id="UPA00940"/>
<keyword evidence="10 11" id="KW-1208">Phospholipid metabolism</keyword>
<evidence type="ECO:0000256" key="3">
    <source>
        <dbReference type="ARBA" id="ARBA00022723"/>
    </source>
</evidence>
<feature type="binding site" evidence="11">
    <location>
        <position position="163"/>
    </location>
    <ligand>
        <name>Zn(2+)</name>
        <dbReference type="ChEBI" id="CHEBI:29105"/>
        <note>catalytic</note>
    </ligand>
</feature>
<feature type="binding site" evidence="11 14">
    <location>
        <position position="120"/>
    </location>
    <ligand>
        <name>NAD(+)</name>
        <dbReference type="ChEBI" id="CHEBI:57540"/>
    </ligand>
</feature>
<evidence type="ECO:0000256" key="7">
    <source>
        <dbReference type="ARBA" id="ARBA00023027"/>
    </source>
</evidence>
<comment type="similarity">
    <text evidence="11">Belongs to the glycerol-1-phosphate dehydrogenase family.</text>
</comment>
<evidence type="ECO:0000256" key="10">
    <source>
        <dbReference type="ARBA" id="ARBA00023264"/>
    </source>
</evidence>
<dbReference type="GO" id="GO:0046872">
    <property type="term" value="F:metal ion binding"/>
    <property type="evidence" value="ECO:0007669"/>
    <property type="project" value="UniProtKB-KW"/>
</dbReference>
<feature type="binding site" evidence="12">
    <location>
        <position position="163"/>
    </location>
    <ligand>
        <name>glycerol</name>
        <dbReference type="ChEBI" id="CHEBI:17754"/>
    </ligand>
</feature>
<dbReference type="GO" id="GO:0050492">
    <property type="term" value="F:glycerol-1-phosphate dehydrogenase [NAD(P)+] activity"/>
    <property type="evidence" value="ECO:0007669"/>
    <property type="project" value="UniProtKB-UniRule"/>
</dbReference>
<feature type="binding site" evidence="11">
    <location>
        <position position="258"/>
    </location>
    <ligand>
        <name>Zn(2+)</name>
        <dbReference type="ChEBI" id="CHEBI:29105"/>
        <note>catalytic</note>
    </ligand>
</feature>
<evidence type="ECO:0000256" key="2">
    <source>
        <dbReference type="ARBA" id="ARBA00022516"/>
    </source>
</evidence>
<dbReference type="GO" id="GO:0005737">
    <property type="term" value="C:cytoplasm"/>
    <property type="evidence" value="ECO:0007669"/>
    <property type="project" value="UniProtKB-SubCell"/>
</dbReference>
<reference evidence="15" key="1">
    <citation type="journal article" date="2020" name="mSystems">
        <title>Genome- and Community-Level Interaction Insights into Carbon Utilization and Element Cycling Functions of Hydrothermarchaeota in Hydrothermal Sediment.</title>
        <authorList>
            <person name="Zhou Z."/>
            <person name="Liu Y."/>
            <person name="Xu W."/>
            <person name="Pan J."/>
            <person name="Luo Z.H."/>
            <person name="Li M."/>
        </authorList>
    </citation>
    <scope>NUCLEOTIDE SEQUENCE [LARGE SCALE GENOMIC DNA]</scope>
    <source>
        <strain evidence="15">SpSt-587</strain>
    </source>
</reference>
<gene>
    <name evidence="11" type="primary">egsA</name>
    <name evidence="15" type="ORF">ENT52_07430</name>
</gene>
<comment type="subcellular location">
    <subcellularLocation>
        <location evidence="11">Cytoplasm</location>
    </subcellularLocation>
</comment>
<feature type="binding site" evidence="11">
    <location>
        <position position="116"/>
    </location>
    <ligand>
        <name>substrate</name>
    </ligand>
</feature>
<dbReference type="HAMAP" id="MF_00497_A">
    <property type="entry name" value="G1P_dehydrogenase_A"/>
    <property type="match status" value="1"/>
</dbReference>
<keyword evidence="7 11" id="KW-0520">NAD</keyword>
<name>A0A7J3M3I5_ARCFL</name>
<keyword evidence="2 11" id="KW-0444">Lipid biosynthesis</keyword>
<protein>
    <recommendedName>
        <fullName evidence="11">Glycerol-1-phosphate dehydrogenase [NAD(P)+]</fullName>
        <shortName evidence="11">G1P dehydrogenase</shortName>
        <shortName evidence="11">G1PDH</shortName>
        <ecNumber evidence="11">1.1.1.261</ecNumber>
    </recommendedName>
    <alternativeName>
        <fullName evidence="11">Enantiomeric glycerophosphate synthase</fullName>
    </alternativeName>
    <alternativeName>
        <fullName evidence="11">sn-glycerol-1-phosphate dehydrogenase</fullName>
    </alternativeName>
</protein>
<keyword evidence="5 11" id="KW-0521">NADP</keyword>
<feature type="binding site" evidence="12">
    <location>
        <position position="242"/>
    </location>
    <ligand>
        <name>glycerol</name>
        <dbReference type="ChEBI" id="CHEBI:17754"/>
    </ligand>
</feature>
<keyword evidence="9 11" id="KW-0594">Phospholipid biosynthesis</keyword>
<keyword evidence="3 11" id="KW-0479">Metal-binding</keyword>
<feature type="binding site" evidence="11 14">
    <location>
        <begin position="89"/>
        <end position="93"/>
    </location>
    <ligand>
        <name>NAD(+)</name>
        <dbReference type="ChEBI" id="CHEBI:57540"/>
    </ligand>
</feature>
<feature type="binding site" evidence="11">
    <location>
        <position position="242"/>
    </location>
    <ligand>
        <name>Zn(2+)</name>
        <dbReference type="ChEBI" id="CHEBI:29105"/>
        <note>catalytic</note>
    </ligand>
</feature>
<comment type="catalytic activity">
    <reaction evidence="11">
        <text>sn-glycerol 1-phosphate + NADP(+) = dihydroxyacetone phosphate + NADPH + H(+)</text>
        <dbReference type="Rhea" id="RHEA:21416"/>
        <dbReference type="ChEBI" id="CHEBI:15378"/>
        <dbReference type="ChEBI" id="CHEBI:57642"/>
        <dbReference type="ChEBI" id="CHEBI:57685"/>
        <dbReference type="ChEBI" id="CHEBI:57783"/>
        <dbReference type="ChEBI" id="CHEBI:58349"/>
        <dbReference type="EC" id="1.1.1.261"/>
    </reaction>
</comment>
<comment type="cofactor">
    <cofactor evidence="11 12">
        <name>Zn(2+)</name>
        <dbReference type="ChEBI" id="CHEBI:29105"/>
    </cofactor>
    <text evidence="11 12">Binds 1 zinc ion per subunit.</text>
</comment>
<dbReference type="GO" id="GO:0006650">
    <property type="term" value="P:glycerophospholipid metabolic process"/>
    <property type="evidence" value="ECO:0007669"/>
    <property type="project" value="UniProtKB-UniRule"/>
</dbReference>
<accession>A0A7J3M3I5</accession>
<evidence type="ECO:0000256" key="12">
    <source>
        <dbReference type="PIRSR" id="PIRSR000112-1"/>
    </source>
</evidence>
<dbReference type="GO" id="GO:0008654">
    <property type="term" value="P:phospholipid biosynthetic process"/>
    <property type="evidence" value="ECO:0007669"/>
    <property type="project" value="UniProtKB-KW"/>
</dbReference>
<feature type="binding site" evidence="11">
    <location>
        <position position="163"/>
    </location>
    <ligand>
        <name>substrate</name>
    </ligand>
</feature>
<comment type="caution">
    <text evidence="15">The sequence shown here is derived from an EMBL/GenBank/DDBJ whole genome shotgun (WGS) entry which is preliminary data.</text>
</comment>
<comment type="pathway">
    <text evidence="11">Membrane lipid metabolism; glycerophospholipid metabolism.</text>
</comment>
<evidence type="ECO:0000256" key="5">
    <source>
        <dbReference type="ARBA" id="ARBA00022857"/>
    </source>
</evidence>
<keyword evidence="4 11" id="KW-0862">Zinc</keyword>